<gene>
    <name evidence="6" type="ORF">IWT30_00487</name>
</gene>
<evidence type="ECO:0000313" key="6">
    <source>
        <dbReference type="EMBL" id="GAW98542.1"/>
    </source>
</evidence>
<dbReference type="Proteomes" id="UP000198374">
    <property type="component" value="Unassembled WGS sequence"/>
</dbReference>
<evidence type="ECO:0000256" key="3">
    <source>
        <dbReference type="ARBA" id="ARBA00023125"/>
    </source>
</evidence>
<comment type="similarity">
    <text evidence="1">Belongs to the 'phage' integrase family.</text>
</comment>
<dbReference type="GO" id="GO:0015074">
    <property type="term" value="P:DNA integration"/>
    <property type="evidence" value="ECO:0007669"/>
    <property type="project" value="UniProtKB-KW"/>
</dbReference>
<dbReference type="InterPro" id="IPR050090">
    <property type="entry name" value="Tyrosine_recombinase_XerCD"/>
</dbReference>
<dbReference type="GO" id="GO:0006310">
    <property type="term" value="P:DNA recombination"/>
    <property type="evidence" value="ECO:0007669"/>
    <property type="project" value="UniProtKB-KW"/>
</dbReference>
<dbReference type="GO" id="GO:0003677">
    <property type="term" value="F:DNA binding"/>
    <property type="evidence" value="ECO:0007669"/>
    <property type="project" value="UniProtKB-KW"/>
</dbReference>
<accession>A0A1Z5I9S3</accession>
<evidence type="ECO:0000256" key="4">
    <source>
        <dbReference type="ARBA" id="ARBA00023172"/>
    </source>
</evidence>
<dbReference type="EMBL" id="BCMF01000002">
    <property type="protein sequence ID" value="GAW98542.1"/>
    <property type="molecule type" value="Genomic_DNA"/>
</dbReference>
<dbReference type="AlphaFoldDB" id="A0A1Z5I9S3"/>
<evidence type="ECO:0000259" key="5">
    <source>
        <dbReference type="PROSITE" id="PS51898"/>
    </source>
</evidence>
<dbReference type="InterPro" id="IPR002104">
    <property type="entry name" value="Integrase_catalytic"/>
</dbReference>
<feature type="domain" description="Tyr recombinase" evidence="5">
    <location>
        <begin position="172"/>
        <end position="373"/>
    </location>
</feature>
<evidence type="ECO:0000256" key="1">
    <source>
        <dbReference type="ARBA" id="ARBA00008857"/>
    </source>
</evidence>
<keyword evidence="7" id="KW-1185">Reference proteome</keyword>
<dbReference type="InterPro" id="IPR013762">
    <property type="entry name" value="Integrase-like_cat_sf"/>
</dbReference>
<dbReference type="InterPro" id="IPR004107">
    <property type="entry name" value="Integrase_SAM-like_N"/>
</dbReference>
<protein>
    <submittedName>
        <fullName evidence="6">Integrase</fullName>
    </submittedName>
</protein>
<organism evidence="6 7">
    <name type="scientific">Secundilactobacillus mixtipabuli</name>
    <dbReference type="NCBI Taxonomy" id="1435342"/>
    <lineage>
        <taxon>Bacteria</taxon>
        <taxon>Bacillati</taxon>
        <taxon>Bacillota</taxon>
        <taxon>Bacilli</taxon>
        <taxon>Lactobacillales</taxon>
        <taxon>Lactobacillaceae</taxon>
        <taxon>Secundilactobacillus</taxon>
    </lineage>
</organism>
<dbReference type="RefSeq" id="WP_089108356.1">
    <property type="nucleotide sequence ID" value="NZ_BCMF01000002.1"/>
</dbReference>
<evidence type="ECO:0000256" key="2">
    <source>
        <dbReference type="ARBA" id="ARBA00022908"/>
    </source>
</evidence>
<dbReference type="PROSITE" id="PS51898">
    <property type="entry name" value="TYR_RECOMBINASE"/>
    <property type="match status" value="1"/>
</dbReference>
<dbReference type="Pfam" id="PF00589">
    <property type="entry name" value="Phage_integrase"/>
    <property type="match status" value="1"/>
</dbReference>
<reference evidence="6 7" key="1">
    <citation type="submission" date="2015-11" db="EMBL/GenBank/DDBJ databases">
        <title>Draft genome sequences of new species of the genus Lactobacillus isolated from orchardgrass silage.</title>
        <authorList>
            <person name="Tohno M."/>
            <person name="Tanizawa Y."/>
            <person name="Arita M."/>
        </authorList>
    </citation>
    <scope>NUCLEOTIDE SEQUENCE [LARGE SCALE GENOMIC DNA]</scope>
    <source>
        <strain evidence="6 7">IWT30</strain>
    </source>
</reference>
<evidence type="ECO:0000313" key="7">
    <source>
        <dbReference type="Proteomes" id="UP000198374"/>
    </source>
</evidence>
<keyword evidence="3" id="KW-0238">DNA-binding</keyword>
<dbReference type="InterPro" id="IPR011010">
    <property type="entry name" value="DNA_brk_join_enz"/>
</dbReference>
<dbReference type="SUPFAM" id="SSF56349">
    <property type="entry name" value="DNA breaking-rejoining enzymes"/>
    <property type="match status" value="1"/>
</dbReference>
<dbReference type="InterPro" id="IPR010998">
    <property type="entry name" value="Integrase_recombinase_N"/>
</dbReference>
<keyword evidence="4" id="KW-0233">DNA recombination</keyword>
<sequence>MARTTSYKQQNGSTRWKITGYLGTNPYTKKQIYFRKSGFKTETSAFRAYEQAVNDLQKNGFQNKKLTTFRQIYEMWLQTYKNTVKESSYVKLKQKFNKHILPAFGDKNINSIEVYEVQQFANHMRDINTQYKEYISNVSRIFKFAISQNFATRNPVNSITIPRRKNQSVISSKINYFDAKQLKSFLAEAQKNERFEIYAFFYLMAHTGCRTGEVLGLRYGDIDEHQALKISRTLTRGEHRRLYLEAPKTSNSRREIPLDDETISILNQWHSLQIKLLKINGETDAGGKQLIFTNEKGQFINLFTPRLWMQRICKHAKLPILSPHALRHTFATLLLSQNANYKMISALLGHSSVAFTLDTYAGIYQKDKLETINKLNNLIDK</sequence>
<dbReference type="PANTHER" id="PTHR30349">
    <property type="entry name" value="PHAGE INTEGRASE-RELATED"/>
    <property type="match status" value="1"/>
</dbReference>
<dbReference type="CDD" id="cd01189">
    <property type="entry name" value="INT_ICEBs1_C_like"/>
    <property type="match status" value="1"/>
</dbReference>
<comment type="caution">
    <text evidence="6">The sequence shown here is derived from an EMBL/GenBank/DDBJ whole genome shotgun (WGS) entry which is preliminary data.</text>
</comment>
<name>A0A1Z5I9S3_9LACO</name>
<dbReference type="Gene3D" id="1.10.443.10">
    <property type="entry name" value="Intergrase catalytic core"/>
    <property type="match status" value="1"/>
</dbReference>
<dbReference type="Pfam" id="PF14659">
    <property type="entry name" value="Phage_int_SAM_3"/>
    <property type="match status" value="1"/>
</dbReference>
<dbReference type="PANTHER" id="PTHR30349:SF64">
    <property type="entry name" value="PROPHAGE INTEGRASE INTD-RELATED"/>
    <property type="match status" value="1"/>
</dbReference>
<dbReference type="Gene3D" id="1.10.150.130">
    <property type="match status" value="1"/>
</dbReference>
<dbReference type="OrthoDB" id="9803188at2"/>
<proteinExistence type="inferred from homology"/>
<keyword evidence="2" id="KW-0229">DNA integration</keyword>